<dbReference type="Proteomes" id="UP000245119">
    <property type="component" value="Linkage Group LG3"/>
</dbReference>
<evidence type="ECO:0000256" key="6">
    <source>
        <dbReference type="ARBA" id="ARBA00022777"/>
    </source>
</evidence>
<keyword evidence="5" id="KW-0547">Nucleotide-binding</keyword>
<feature type="region of interest" description="Disordered" evidence="10">
    <location>
        <begin position="360"/>
        <end position="385"/>
    </location>
</feature>
<dbReference type="GO" id="GO:0004674">
    <property type="term" value="F:protein serine/threonine kinase activity"/>
    <property type="evidence" value="ECO:0007669"/>
    <property type="project" value="UniProtKB-KW"/>
</dbReference>
<dbReference type="PROSITE" id="PS00108">
    <property type="entry name" value="PROTEIN_KINASE_ST"/>
    <property type="match status" value="1"/>
</dbReference>
<comment type="caution">
    <text evidence="12">The sequence shown here is derived from an EMBL/GenBank/DDBJ whole genome shotgun (WGS) entry which is preliminary data.</text>
</comment>
<dbReference type="AlphaFoldDB" id="A0A2T7PIE4"/>
<evidence type="ECO:0000256" key="5">
    <source>
        <dbReference type="ARBA" id="ARBA00022741"/>
    </source>
</evidence>
<comment type="catalytic activity">
    <reaction evidence="8">
        <text>L-threonyl-[protein] + ATP = O-phospho-L-threonyl-[protein] + ADP + H(+)</text>
        <dbReference type="Rhea" id="RHEA:46608"/>
        <dbReference type="Rhea" id="RHEA-COMP:11060"/>
        <dbReference type="Rhea" id="RHEA-COMP:11605"/>
        <dbReference type="ChEBI" id="CHEBI:15378"/>
        <dbReference type="ChEBI" id="CHEBI:30013"/>
        <dbReference type="ChEBI" id="CHEBI:30616"/>
        <dbReference type="ChEBI" id="CHEBI:61977"/>
        <dbReference type="ChEBI" id="CHEBI:456216"/>
        <dbReference type="EC" id="2.7.11.1"/>
    </reaction>
</comment>
<sequence>MEQYECVQRLGLGACGSVYLVRHTTSKRLYAMKKIEIDEKRKTRTKDAVLKEASILSRLKHPHIVAFYDSFVHHDEHHVCIIQDYCDGGTLADQIQTASSVNQNVDVGFMFQWFVQIAIAVQYIHSQKILHRDLKTENVFLTKKNVVKIGDFGISKIMDNTIDVAKTVVGTPSYLSPELCQDIPYNSKSDIWALGCLLYEMCALHPPFSGTSLISLFYKIVKAEFEPLPAYFSDGLQDIVNTILVKSPDNRPSASTILNKPFVKEHLATFIAETETYRQQLGSGRSPVCSDQSCENSPLKQQATSAAHLIHNMRLKAWEGTPGTKHSFRTELDSHAEKVAGVKVKDPGASGEGHQHLAQVKEADDSLDYSDDFDESSDSEIDEDIQGEREEAITGILSEEETTQYFDDFEDYDSGEELKEVIQQAREAQVLPPADDYFEENIGNVDDFTETLTEASVIRSLKKVDRLSLHHPQQLMRCMKQTWKCRCKPENCTTVELAITDCVKTPAR</sequence>
<evidence type="ECO:0000256" key="8">
    <source>
        <dbReference type="ARBA" id="ARBA00047899"/>
    </source>
</evidence>
<feature type="compositionally biased region" description="Acidic residues" evidence="10">
    <location>
        <begin position="365"/>
        <end position="385"/>
    </location>
</feature>
<keyword evidence="7" id="KW-0067">ATP-binding</keyword>
<evidence type="ECO:0000256" key="2">
    <source>
        <dbReference type="ARBA" id="ARBA00012513"/>
    </source>
</evidence>
<keyword evidence="13" id="KW-1185">Reference proteome</keyword>
<dbReference type="OrthoDB" id="248923at2759"/>
<evidence type="ECO:0000256" key="9">
    <source>
        <dbReference type="ARBA" id="ARBA00048679"/>
    </source>
</evidence>
<evidence type="ECO:0000259" key="11">
    <source>
        <dbReference type="PROSITE" id="PS50011"/>
    </source>
</evidence>
<proteinExistence type="inferred from homology"/>
<dbReference type="GO" id="GO:0005524">
    <property type="term" value="F:ATP binding"/>
    <property type="evidence" value="ECO:0007669"/>
    <property type="project" value="UniProtKB-KW"/>
</dbReference>
<dbReference type="CDD" id="cd08215">
    <property type="entry name" value="STKc_Nek"/>
    <property type="match status" value="1"/>
</dbReference>
<evidence type="ECO:0000313" key="12">
    <source>
        <dbReference type="EMBL" id="PVD33193.1"/>
    </source>
</evidence>
<dbReference type="SUPFAM" id="SSF56112">
    <property type="entry name" value="Protein kinase-like (PK-like)"/>
    <property type="match status" value="1"/>
</dbReference>
<comment type="similarity">
    <text evidence="1">Belongs to the protein kinase superfamily. NEK Ser/Thr protein kinase family. NIMA subfamily.</text>
</comment>
<keyword evidence="3" id="KW-0723">Serine/threonine-protein kinase</keyword>
<evidence type="ECO:0000256" key="4">
    <source>
        <dbReference type="ARBA" id="ARBA00022679"/>
    </source>
</evidence>
<keyword evidence="6" id="KW-0418">Kinase</keyword>
<dbReference type="InterPro" id="IPR000719">
    <property type="entry name" value="Prot_kinase_dom"/>
</dbReference>
<organism evidence="12 13">
    <name type="scientific">Pomacea canaliculata</name>
    <name type="common">Golden apple snail</name>
    <dbReference type="NCBI Taxonomy" id="400727"/>
    <lineage>
        <taxon>Eukaryota</taxon>
        <taxon>Metazoa</taxon>
        <taxon>Spiralia</taxon>
        <taxon>Lophotrochozoa</taxon>
        <taxon>Mollusca</taxon>
        <taxon>Gastropoda</taxon>
        <taxon>Caenogastropoda</taxon>
        <taxon>Architaenioglossa</taxon>
        <taxon>Ampullarioidea</taxon>
        <taxon>Ampullariidae</taxon>
        <taxon>Pomacea</taxon>
    </lineage>
</organism>
<dbReference type="Pfam" id="PF00069">
    <property type="entry name" value="Pkinase"/>
    <property type="match status" value="1"/>
</dbReference>
<dbReference type="PANTHER" id="PTHR44899">
    <property type="entry name" value="CAMK FAMILY PROTEIN KINASE"/>
    <property type="match status" value="1"/>
</dbReference>
<evidence type="ECO:0000256" key="1">
    <source>
        <dbReference type="ARBA" id="ARBA00010886"/>
    </source>
</evidence>
<dbReference type="InterPro" id="IPR051131">
    <property type="entry name" value="NEK_Ser/Thr_kinase_NIMA"/>
</dbReference>
<dbReference type="FunFam" id="3.30.200.20:FF:000042">
    <property type="entry name" value="Aurora kinase A"/>
    <property type="match status" value="1"/>
</dbReference>
<dbReference type="InterPro" id="IPR011009">
    <property type="entry name" value="Kinase-like_dom_sf"/>
</dbReference>
<dbReference type="Gene3D" id="1.10.510.10">
    <property type="entry name" value="Transferase(Phosphotransferase) domain 1"/>
    <property type="match status" value="1"/>
</dbReference>
<dbReference type="SMART" id="SM00220">
    <property type="entry name" value="S_TKc"/>
    <property type="match status" value="1"/>
</dbReference>
<dbReference type="PROSITE" id="PS50011">
    <property type="entry name" value="PROTEIN_KINASE_DOM"/>
    <property type="match status" value="1"/>
</dbReference>
<evidence type="ECO:0000256" key="7">
    <source>
        <dbReference type="ARBA" id="ARBA00022840"/>
    </source>
</evidence>
<dbReference type="EMBL" id="PZQS01000003">
    <property type="protein sequence ID" value="PVD33193.1"/>
    <property type="molecule type" value="Genomic_DNA"/>
</dbReference>
<comment type="catalytic activity">
    <reaction evidence="9">
        <text>L-seryl-[protein] + ATP = O-phospho-L-seryl-[protein] + ADP + H(+)</text>
        <dbReference type="Rhea" id="RHEA:17989"/>
        <dbReference type="Rhea" id="RHEA-COMP:9863"/>
        <dbReference type="Rhea" id="RHEA-COMP:11604"/>
        <dbReference type="ChEBI" id="CHEBI:15378"/>
        <dbReference type="ChEBI" id="CHEBI:29999"/>
        <dbReference type="ChEBI" id="CHEBI:30616"/>
        <dbReference type="ChEBI" id="CHEBI:83421"/>
        <dbReference type="ChEBI" id="CHEBI:456216"/>
        <dbReference type="EC" id="2.7.11.1"/>
    </reaction>
</comment>
<dbReference type="EC" id="2.7.11.1" evidence="2"/>
<accession>A0A2T7PIE4</accession>
<protein>
    <recommendedName>
        <fullName evidence="2">non-specific serine/threonine protein kinase</fullName>
        <ecNumber evidence="2">2.7.11.1</ecNumber>
    </recommendedName>
</protein>
<keyword evidence="4" id="KW-0808">Transferase</keyword>
<dbReference type="InterPro" id="IPR008271">
    <property type="entry name" value="Ser/Thr_kinase_AS"/>
</dbReference>
<gene>
    <name evidence="12" type="ORF">C0Q70_04444</name>
</gene>
<evidence type="ECO:0000256" key="10">
    <source>
        <dbReference type="SAM" id="MobiDB-lite"/>
    </source>
</evidence>
<feature type="domain" description="Protein kinase" evidence="11">
    <location>
        <begin position="4"/>
        <end position="263"/>
    </location>
</feature>
<name>A0A2T7PIE4_POMCA</name>
<dbReference type="PANTHER" id="PTHR44899:SF3">
    <property type="entry name" value="SERINE_THREONINE-PROTEIN KINASE NEK1"/>
    <property type="match status" value="1"/>
</dbReference>
<evidence type="ECO:0000313" key="13">
    <source>
        <dbReference type="Proteomes" id="UP000245119"/>
    </source>
</evidence>
<reference evidence="12 13" key="1">
    <citation type="submission" date="2018-04" db="EMBL/GenBank/DDBJ databases">
        <title>The genome of golden apple snail Pomacea canaliculata provides insight into stress tolerance and invasive adaptation.</title>
        <authorList>
            <person name="Liu C."/>
            <person name="Liu B."/>
            <person name="Ren Y."/>
            <person name="Zhang Y."/>
            <person name="Wang H."/>
            <person name="Li S."/>
            <person name="Jiang F."/>
            <person name="Yin L."/>
            <person name="Zhang G."/>
            <person name="Qian W."/>
            <person name="Fan W."/>
        </authorList>
    </citation>
    <scope>NUCLEOTIDE SEQUENCE [LARGE SCALE GENOMIC DNA]</scope>
    <source>
        <strain evidence="12">SZHN2017</strain>
        <tissue evidence="12">Muscle</tissue>
    </source>
</reference>
<evidence type="ECO:0000256" key="3">
    <source>
        <dbReference type="ARBA" id="ARBA00022527"/>
    </source>
</evidence>